<protein>
    <recommendedName>
        <fullName evidence="7">Nuclear protein DGCR14</fullName>
    </recommendedName>
</protein>
<feature type="region of interest" description="Disordered" evidence="4">
    <location>
        <begin position="450"/>
        <end position="485"/>
    </location>
</feature>
<accession>A0ABR3AHM7</accession>
<name>A0ABR3AHM7_9AGAR</name>
<feature type="region of interest" description="Disordered" evidence="4">
    <location>
        <begin position="501"/>
        <end position="532"/>
    </location>
</feature>
<feature type="compositionally biased region" description="Basic and acidic residues" evidence="4">
    <location>
        <begin position="297"/>
        <end position="315"/>
    </location>
</feature>
<evidence type="ECO:0000313" key="6">
    <source>
        <dbReference type="Proteomes" id="UP001437256"/>
    </source>
</evidence>
<proteinExistence type="inferred from homology"/>
<keyword evidence="3" id="KW-0539">Nucleus</keyword>
<feature type="region of interest" description="Disordered" evidence="4">
    <location>
        <begin position="288"/>
        <end position="361"/>
    </location>
</feature>
<sequence length="532" mass="58623">MSGAESTSNPNPERSLNRQLVLEEDEYTAALSHIIARDFFPSLVHLDATNEYLDALTSRDPHLINASVRRLEQISSTPITSTRRRVLQTPSQTPYAAGPSDTPLRTPLRMGEPPLKRARYDDELRLDEFQARYTSEDNSSFTHILDEENRQRKEKWGWAWEAQKRVEEQRGRMVEARERMMIEPPKAPGVIEKLVIEAPAPAGLLTDGKQDEESNEEVTEDSKDDRENPDERGEGDKGEVDKGKGKGKELVLSQLTEENGQVDVMAKKKDTRTAGVDGWKFKARNALMFPPDADSSPYHEKLRTDTVPKGEERTIHYASTRLPEQNDSVDGPQSRSEPPSPTRSRIAAAIEGTPYRPRSPTINNFSYVPAVPSPTPSELGPEAVKQLMTWGTLNATPRIISRSDDPADDIPTPSTPFRISAPSSREALSHRLSSKAAKSLRAKAGLLGLGLGTPGSSNGRKGSMGPPTLTPRRAEAAGSLTPAGKRLLNRSTMGTLAARRAEAMERTAGWDSGKGKEKDMNKVRWTPTPGAI</sequence>
<dbReference type="EMBL" id="JBBXMP010000002">
    <property type="protein sequence ID" value="KAL0072087.1"/>
    <property type="molecule type" value="Genomic_DNA"/>
</dbReference>
<gene>
    <name evidence="5" type="ORF">AAF712_001010</name>
</gene>
<evidence type="ECO:0000256" key="1">
    <source>
        <dbReference type="ARBA" id="ARBA00004123"/>
    </source>
</evidence>
<evidence type="ECO:0000256" key="2">
    <source>
        <dbReference type="ARBA" id="ARBA00009072"/>
    </source>
</evidence>
<keyword evidence="6" id="KW-1185">Reference proteome</keyword>
<comment type="subcellular location">
    <subcellularLocation>
        <location evidence="1">Nucleus</location>
    </subcellularLocation>
</comment>
<organism evidence="5 6">
    <name type="scientific">Marasmius tenuissimus</name>
    <dbReference type="NCBI Taxonomy" id="585030"/>
    <lineage>
        <taxon>Eukaryota</taxon>
        <taxon>Fungi</taxon>
        <taxon>Dikarya</taxon>
        <taxon>Basidiomycota</taxon>
        <taxon>Agaricomycotina</taxon>
        <taxon>Agaricomycetes</taxon>
        <taxon>Agaricomycetidae</taxon>
        <taxon>Agaricales</taxon>
        <taxon>Marasmiineae</taxon>
        <taxon>Marasmiaceae</taxon>
        <taxon>Marasmius</taxon>
    </lineage>
</organism>
<feature type="compositionally biased region" description="Basic and acidic residues" evidence="4">
    <location>
        <begin position="513"/>
        <end position="522"/>
    </location>
</feature>
<feature type="compositionally biased region" description="Basic and acidic residues" evidence="4">
    <location>
        <begin position="220"/>
        <end position="249"/>
    </location>
</feature>
<feature type="region of interest" description="Disordered" evidence="4">
    <location>
        <begin position="203"/>
        <end position="272"/>
    </location>
</feature>
<comment type="similarity">
    <text evidence="2">Belongs to the ESS2 family.</text>
</comment>
<dbReference type="InterPro" id="IPR019148">
    <property type="entry name" value="Nuclear_protein_DGCR14_ESS-2"/>
</dbReference>
<dbReference type="Proteomes" id="UP001437256">
    <property type="component" value="Unassembled WGS sequence"/>
</dbReference>
<feature type="region of interest" description="Disordered" evidence="4">
    <location>
        <begin position="398"/>
        <end position="424"/>
    </location>
</feature>
<dbReference type="PANTHER" id="PTHR12940:SF0">
    <property type="entry name" value="SPLICING FACTOR ESS-2 HOMOLOG"/>
    <property type="match status" value="1"/>
</dbReference>
<evidence type="ECO:0000313" key="5">
    <source>
        <dbReference type="EMBL" id="KAL0072087.1"/>
    </source>
</evidence>
<dbReference type="Pfam" id="PF09751">
    <property type="entry name" value="Es2"/>
    <property type="match status" value="1"/>
</dbReference>
<evidence type="ECO:0000256" key="4">
    <source>
        <dbReference type="SAM" id="MobiDB-lite"/>
    </source>
</evidence>
<evidence type="ECO:0000256" key="3">
    <source>
        <dbReference type="ARBA" id="ARBA00023242"/>
    </source>
</evidence>
<reference evidence="5 6" key="1">
    <citation type="submission" date="2024-05" db="EMBL/GenBank/DDBJ databases">
        <title>A draft genome resource for the thread blight pathogen Marasmius tenuissimus strain MS-2.</title>
        <authorList>
            <person name="Yulfo-Soto G.E."/>
            <person name="Baruah I.K."/>
            <person name="Amoako-Attah I."/>
            <person name="Bukari Y."/>
            <person name="Meinhardt L.W."/>
            <person name="Bailey B.A."/>
            <person name="Cohen S.P."/>
        </authorList>
    </citation>
    <scope>NUCLEOTIDE SEQUENCE [LARGE SCALE GENOMIC DNA]</scope>
    <source>
        <strain evidence="5 6">MS-2</strain>
    </source>
</reference>
<dbReference type="PANTHER" id="PTHR12940">
    <property type="entry name" value="ES-2 PROTEIN - RELATED"/>
    <property type="match status" value="1"/>
</dbReference>
<comment type="caution">
    <text evidence="5">The sequence shown here is derived from an EMBL/GenBank/DDBJ whole genome shotgun (WGS) entry which is preliminary data.</text>
</comment>
<feature type="region of interest" description="Disordered" evidence="4">
    <location>
        <begin position="81"/>
        <end position="113"/>
    </location>
</feature>
<feature type="compositionally biased region" description="Low complexity" evidence="4">
    <location>
        <begin position="332"/>
        <end position="345"/>
    </location>
</feature>
<evidence type="ECO:0008006" key="7">
    <source>
        <dbReference type="Google" id="ProtNLM"/>
    </source>
</evidence>